<dbReference type="SUPFAM" id="SSF103473">
    <property type="entry name" value="MFS general substrate transporter"/>
    <property type="match status" value="1"/>
</dbReference>
<feature type="transmembrane region" description="Helical" evidence="10">
    <location>
        <begin position="50"/>
        <end position="72"/>
    </location>
</feature>
<keyword evidence="5" id="KW-0762">Sugar transport</keyword>
<dbReference type="Gene3D" id="1.20.1250.20">
    <property type="entry name" value="MFS general substrate transporter like domains"/>
    <property type="match status" value="2"/>
</dbReference>
<dbReference type="PROSITE" id="PS50850">
    <property type="entry name" value="MFS"/>
    <property type="match status" value="1"/>
</dbReference>
<evidence type="ECO:0000256" key="4">
    <source>
        <dbReference type="ARBA" id="ARBA00022475"/>
    </source>
</evidence>
<evidence type="ECO:0000256" key="3">
    <source>
        <dbReference type="ARBA" id="ARBA00022448"/>
    </source>
</evidence>
<proteinExistence type="inferred from homology"/>
<comment type="subcellular location">
    <subcellularLocation>
        <location evidence="1">Cell membrane</location>
        <topology evidence="1">Multi-pass membrane protein</topology>
    </subcellularLocation>
</comment>
<keyword evidence="7 10" id="KW-1133">Transmembrane helix</keyword>
<dbReference type="NCBIfam" id="TIGR00879">
    <property type="entry name" value="SP"/>
    <property type="match status" value="1"/>
</dbReference>
<feature type="transmembrane region" description="Helical" evidence="10">
    <location>
        <begin position="373"/>
        <end position="391"/>
    </location>
</feature>
<dbReference type="EMBL" id="BAZW01000009">
    <property type="protein sequence ID" value="GAO29470.1"/>
    <property type="molecule type" value="Genomic_DNA"/>
</dbReference>
<evidence type="ECO:0000256" key="8">
    <source>
        <dbReference type="ARBA" id="ARBA00023136"/>
    </source>
</evidence>
<evidence type="ECO:0000313" key="13">
    <source>
        <dbReference type="Proteomes" id="UP000032900"/>
    </source>
</evidence>
<dbReference type="InterPro" id="IPR050814">
    <property type="entry name" value="Myo-inositol_Transporter"/>
</dbReference>
<feature type="transmembrane region" description="Helical" evidence="10">
    <location>
        <begin position="278"/>
        <end position="299"/>
    </location>
</feature>
<evidence type="ECO:0000256" key="1">
    <source>
        <dbReference type="ARBA" id="ARBA00004651"/>
    </source>
</evidence>
<organism evidence="12 13">
    <name type="scientific">Geofilum rubicundum JCM 15548</name>
    <dbReference type="NCBI Taxonomy" id="1236989"/>
    <lineage>
        <taxon>Bacteria</taxon>
        <taxon>Pseudomonadati</taxon>
        <taxon>Bacteroidota</taxon>
        <taxon>Bacteroidia</taxon>
        <taxon>Marinilabiliales</taxon>
        <taxon>Marinilabiliaceae</taxon>
        <taxon>Geofilum</taxon>
    </lineage>
</organism>
<keyword evidence="8 10" id="KW-0472">Membrane</keyword>
<feature type="domain" description="Major facilitator superfamily (MFS) profile" evidence="11">
    <location>
        <begin position="1"/>
        <end position="395"/>
    </location>
</feature>
<evidence type="ECO:0000256" key="5">
    <source>
        <dbReference type="ARBA" id="ARBA00022597"/>
    </source>
</evidence>
<dbReference type="GO" id="GO:0022857">
    <property type="term" value="F:transmembrane transporter activity"/>
    <property type="evidence" value="ECO:0007669"/>
    <property type="project" value="InterPro"/>
</dbReference>
<dbReference type="STRING" id="1236989.JCM15548_11658"/>
<keyword evidence="13" id="KW-1185">Reference proteome</keyword>
<dbReference type="InterPro" id="IPR005829">
    <property type="entry name" value="Sugar_transporter_CS"/>
</dbReference>
<sequence length="412" mass="44735">MSSALVGCIVGAIVAGRTSDLLGRKKLLIGAAVLFIISAFGTGASNHFDVFILFRLIGGVGIGIASTISPIYIAEIAPAGKRGLFVSINQLTIVIGILAAQIVNMLIARPVPDLLSVPETLASWNVQWGWRMMFWAELVPAVLFFILIFLVPETPRFLAKVNQYDKAGHILLKIGGAQYANDALKQIRESLQEGSSKVSLKALMDKKVALVLWIGIVLAAFQQWCGINVIFNYAEEVFTAAGYSVNDMFINIVITGSVNLVFTIVAMGTVDKWGRRKLMLFGSGALALIYLVLGVFYFLGITGWGVLLIVVLAIAVYAMSLAPVTWVVLSEIFPNRIRGLAMSVATLALWTSSALLVLTFPFLNDAFGASGTFWIYGVICLAGFVFIYRILPETKGKSLEEIEKELDKKKGK</sequence>
<dbReference type="PANTHER" id="PTHR48020">
    <property type="entry name" value="PROTON MYO-INOSITOL COTRANSPORTER"/>
    <property type="match status" value="1"/>
</dbReference>
<evidence type="ECO:0000313" key="12">
    <source>
        <dbReference type="EMBL" id="GAO29470.1"/>
    </source>
</evidence>
<feature type="transmembrane region" description="Helical" evidence="10">
    <location>
        <begin position="305"/>
        <end position="328"/>
    </location>
</feature>
<evidence type="ECO:0000256" key="7">
    <source>
        <dbReference type="ARBA" id="ARBA00022989"/>
    </source>
</evidence>
<dbReference type="Pfam" id="PF00083">
    <property type="entry name" value="Sugar_tr"/>
    <property type="match status" value="1"/>
</dbReference>
<evidence type="ECO:0000256" key="9">
    <source>
        <dbReference type="RuleBase" id="RU003346"/>
    </source>
</evidence>
<protein>
    <submittedName>
        <fullName evidence="12">Sugar-proton symporter</fullName>
    </submittedName>
</protein>
<comment type="caution">
    <text evidence="12">The sequence shown here is derived from an EMBL/GenBank/DDBJ whole genome shotgun (WGS) entry which is preliminary data.</text>
</comment>
<evidence type="ECO:0000256" key="6">
    <source>
        <dbReference type="ARBA" id="ARBA00022692"/>
    </source>
</evidence>
<feature type="transmembrane region" description="Helical" evidence="10">
    <location>
        <begin position="128"/>
        <end position="151"/>
    </location>
</feature>
<evidence type="ECO:0000256" key="10">
    <source>
        <dbReference type="SAM" id="Phobius"/>
    </source>
</evidence>
<dbReference type="PROSITE" id="PS00217">
    <property type="entry name" value="SUGAR_TRANSPORT_2"/>
    <property type="match status" value="1"/>
</dbReference>
<keyword evidence="3 9" id="KW-0813">Transport</keyword>
<dbReference type="AlphaFoldDB" id="A0A0E9LX87"/>
<feature type="transmembrane region" description="Helical" evidence="10">
    <location>
        <begin position="340"/>
        <end position="361"/>
    </location>
</feature>
<keyword evidence="6 10" id="KW-0812">Transmembrane</keyword>
<dbReference type="InterPro" id="IPR020846">
    <property type="entry name" value="MFS_dom"/>
</dbReference>
<feature type="transmembrane region" description="Helical" evidence="10">
    <location>
        <begin position="27"/>
        <end position="44"/>
    </location>
</feature>
<dbReference type="InterPro" id="IPR036259">
    <property type="entry name" value="MFS_trans_sf"/>
</dbReference>
<dbReference type="FunFam" id="1.20.1250.20:FF:000122">
    <property type="entry name" value="D-xylose transporter XylE"/>
    <property type="match status" value="1"/>
</dbReference>
<feature type="transmembrane region" description="Helical" evidence="10">
    <location>
        <begin position="210"/>
        <end position="233"/>
    </location>
</feature>
<feature type="transmembrane region" description="Helical" evidence="10">
    <location>
        <begin position="248"/>
        <end position="266"/>
    </location>
</feature>
<gene>
    <name evidence="12" type="ORF">JCM15548_11658</name>
</gene>
<reference evidence="12 13" key="1">
    <citation type="journal article" date="2015" name="Microbes Environ.">
        <title>Distribution and evolution of nitrogen fixation genes in the phylum bacteroidetes.</title>
        <authorList>
            <person name="Inoue J."/>
            <person name="Oshima K."/>
            <person name="Suda W."/>
            <person name="Sakamoto M."/>
            <person name="Iino T."/>
            <person name="Noda S."/>
            <person name="Hongoh Y."/>
            <person name="Hattori M."/>
            <person name="Ohkuma M."/>
        </authorList>
    </citation>
    <scope>NUCLEOTIDE SEQUENCE [LARGE SCALE GENOMIC DNA]</scope>
    <source>
        <strain evidence="12">JCM 15548</strain>
    </source>
</reference>
<dbReference type="InterPro" id="IPR003663">
    <property type="entry name" value="Sugar/inositol_transpt"/>
</dbReference>
<dbReference type="InterPro" id="IPR005828">
    <property type="entry name" value="MFS_sugar_transport-like"/>
</dbReference>
<dbReference type="Proteomes" id="UP000032900">
    <property type="component" value="Unassembled WGS sequence"/>
</dbReference>
<dbReference type="PRINTS" id="PR00171">
    <property type="entry name" value="SUGRTRNSPORT"/>
</dbReference>
<dbReference type="PROSITE" id="PS00216">
    <property type="entry name" value="SUGAR_TRANSPORT_1"/>
    <property type="match status" value="2"/>
</dbReference>
<comment type="similarity">
    <text evidence="2 9">Belongs to the major facilitator superfamily. Sugar transporter (TC 2.A.1.1) family.</text>
</comment>
<name>A0A0E9LX87_9BACT</name>
<evidence type="ECO:0000256" key="2">
    <source>
        <dbReference type="ARBA" id="ARBA00010992"/>
    </source>
</evidence>
<keyword evidence="4" id="KW-1003">Cell membrane</keyword>
<accession>A0A0E9LX87</accession>
<evidence type="ECO:0000259" key="11">
    <source>
        <dbReference type="PROSITE" id="PS50850"/>
    </source>
</evidence>
<dbReference type="PANTHER" id="PTHR48020:SF12">
    <property type="entry name" value="PROTON MYO-INOSITOL COTRANSPORTER"/>
    <property type="match status" value="1"/>
</dbReference>
<feature type="transmembrane region" description="Helical" evidence="10">
    <location>
        <begin position="84"/>
        <end position="108"/>
    </location>
</feature>
<dbReference type="GO" id="GO:0005886">
    <property type="term" value="C:plasma membrane"/>
    <property type="evidence" value="ECO:0007669"/>
    <property type="project" value="UniProtKB-SubCell"/>
</dbReference>